<name>A0A0K2UAA0_LEPSM</name>
<sequence length="105" mass="12104">YPGLSRAIKGGRRAKSCFINIEDTTRDHFGHFKKRNRKIPRQYEECFEGEELGCHNVSLDQLHLTLTNEEGEKEIGKNYSNVDLEFYSESNDVLKLNSAIKPQSI</sequence>
<dbReference type="EMBL" id="HACA01017635">
    <property type="protein sequence ID" value="CDW34996.1"/>
    <property type="molecule type" value="Transcribed_RNA"/>
</dbReference>
<organism evidence="1">
    <name type="scientific">Lepeophtheirus salmonis</name>
    <name type="common">Salmon louse</name>
    <name type="synonym">Caligus salmonis</name>
    <dbReference type="NCBI Taxonomy" id="72036"/>
    <lineage>
        <taxon>Eukaryota</taxon>
        <taxon>Metazoa</taxon>
        <taxon>Ecdysozoa</taxon>
        <taxon>Arthropoda</taxon>
        <taxon>Crustacea</taxon>
        <taxon>Multicrustacea</taxon>
        <taxon>Hexanauplia</taxon>
        <taxon>Copepoda</taxon>
        <taxon>Siphonostomatoida</taxon>
        <taxon>Caligidae</taxon>
        <taxon>Lepeophtheirus</taxon>
    </lineage>
</organism>
<protein>
    <submittedName>
        <fullName evidence="1">Uncharacterized protein</fullName>
    </submittedName>
</protein>
<reference evidence="1" key="1">
    <citation type="submission" date="2014-05" db="EMBL/GenBank/DDBJ databases">
        <authorList>
            <person name="Chronopoulou M."/>
        </authorList>
    </citation>
    <scope>NUCLEOTIDE SEQUENCE</scope>
    <source>
        <tissue evidence="1">Whole organism</tissue>
    </source>
</reference>
<dbReference type="EMBL" id="HACA01017634">
    <property type="protein sequence ID" value="CDW34995.1"/>
    <property type="molecule type" value="Transcribed_RNA"/>
</dbReference>
<feature type="non-terminal residue" evidence="1">
    <location>
        <position position="105"/>
    </location>
</feature>
<dbReference type="AlphaFoldDB" id="A0A0K2UAA0"/>
<evidence type="ECO:0000313" key="1">
    <source>
        <dbReference type="EMBL" id="CDW34995.1"/>
    </source>
</evidence>
<feature type="non-terminal residue" evidence="1">
    <location>
        <position position="1"/>
    </location>
</feature>
<accession>A0A0K2UAA0</accession>
<proteinExistence type="predicted"/>